<organism evidence="1 2">
    <name type="scientific">Bradyrhizobium jicamae</name>
    <dbReference type="NCBI Taxonomy" id="280332"/>
    <lineage>
        <taxon>Bacteria</taxon>
        <taxon>Pseudomonadati</taxon>
        <taxon>Pseudomonadota</taxon>
        <taxon>Alphaproteobacteria</taxon>
        <taxon>Hyphomicrobiales</taxon>
        <taxon>Nitrobacteraceae</taxon>
        <taxon>Bradyrhizobium</taxon>
    </lineage>
</organism>
<dbReference type="InterPro" id="IPR024033">
    <property type="entry name" value="OXTCase_su_AllG_h-dom"/>
</dbReference>
<comment type="caution">
    <text evidence="1">The sequence shown here is derived from an EMBL/GenBank/DDBJ whole genome shotgun (WGS) entry which is preliminary data.</text>
</comment>
<dbReference type="InterPro" id="IPR009499">
    <property type="entry name" value="AllG-like"/>
</dbReference>
<accession>A0ABS5FG31</accession>
<dbReference type="Proteomes" id="UP001315278">
    <property type="component" value="Unassembled WGS sequence"/>
</dbReference>
<dbReference type="EMBL" id="JAFCJH010000006">
    <property type="protein sequence ID" value="MBR0795331.1"/>
    <property type="molecule type" value="Genomic_DNA"/>
</dbReference>
<proteinExistence type="predicted"/>
<protein>
    <submittedName>
        <fullName evidence="1">DUF1116 domain-containing protein</fullName>
    </submittedName>
</protein>
<dbReference type="Gene3D" id="3.90.1710.10">
    <property type="entry name" value="Enterococcus faecalis V583 domain"/>
    <property type="match status" value="1"/>
</dbReference>
<evidence type="ECO:0000313" key="2">
    <source>
        <dbReference type="Proteomes" id="UP001315278"/>
    </source>
</evidence>
<dbReference type="Gene3D" id="1.10.10.660">
    <property type="entry name" value="conserved protein of unknown function from Enterococcus faecalis V583"/>
    <property type="match status" value="1"/>
</dbReference>
<gene>
    <name evidence="1" type="ORF">JQ615_08020</name>
</gene>
<keyword evidence="2" id="KW-1185">Reference proteome</keyword>
<dbReference type="Pfam" id="PF06545">
    <property type="entry name" value="AllG"/>
    <property type="match status" value="1"/>
</dbReference>
<dbReference type="RefSeq" id="WP_212492248.1">
    <property type="nucleotide sequence ID" value="NZ_JAFCJH010000006.1"/>
</dbReference>
<sequence length="482" mass="50209">MNAAPSALRDRKTSIISLGASGLDRGVESSGAPLTRLHWQPVGDGSPEVAWNLAQLIGDADDADCLGSRIDRANAQVLERILAAQPTWVDVAAHASEIWPDMGRTLLHAGPPIDWKDMCGPMKGAVVGAVLYEKWAASPAEAEQLVAGGGIRFAPCHEFGAVGPMTGIISPSMPLFVVMNSAAGNRAYAPMMESGGARTLRFGAFAPEVIEGLKLIENVLAPCLKAAIAGIDGGLPLKPLISQSLHMGDDVHNRNTAATLLLYRAVTESLLKSPVPRDIVQETLRTIGADDMFFLSLSMAACKAIMDAAHGVPFSSIVTAMARNGVNVGIRVSGLEGQWYVGPADVPVGLFLPGFSEADANPDIGDSAITETAGLGAFAMAAAPAMVQFVGGTPQDALRYSREMAHIAIGRNPGFTLPMLDFIGAPVGIDIRKVVDEGRRPVINTATAHKEPGMGIIGAGVVQAPMKCFVDAVAALATIAVS</sequence>
<dbReference type="Gene3D" id="3.90.1700.10">
    <property type="entry name" value="v583 domain like"/>
    <property type="match status" value="1"/>
</dbReference>
<reference evidence="2" key="1">
    <citation type="journal article" date="2021" name="ISME J.">
        <title>Evolutionary origin and ecological implication of a unique nif island in free-living Bradyrhizobium lineages.</title>
        <authorList>
            <person name="Tao J."/>
        </authorList>
    </citation>
    <scope>NUCLEOTIDE SEQUENCE [LARGE SCALE GENOMIC DNA]</scope>
    <source>
        <strain evidence="2">SZCCT0434</strain>
    </source>
</reference>
<evidence type="ECO:0000313" key="1">
    <source>
        <dbReference type="EMBL" id="MBR0795331.1"/>
    </source>
</evidence>
<name>A0ABS5FG31_9BRAD</name>